<dbReference type="GO" id="GO:0005506">
    <property type="term" value="F:iron ion binding"/>
    <property type="evidence" value="ECO:0007669"/>
    <property type="project" value="InterPro"/>
</dbReference>
<dbReference type="InterPro" id="IPR008953">
    <property type="entry name" value="Fe_hydrogenase_HydB"/>
</dbReference>
<dbReference type="GO" id="GO:0051539">
    <property type="term" value="F:4 iron, 4 sulfur cluster binding"/>
    <property type="evidence" value="ECO:0007669"/>
    <property type="project" value="UniProtKB-KW"/>
</dbReference>
<evidence type="ECO:0000256" key="1">
    <source>
        <dbReference type="ARBA" id="ARBA00022485"/>
    </source>
</evidence>
<keyword evidence="3" id="KW-0677">Repeat</keyword>
<dbReference type="InterPro" id="IPR017896">
    <property type="entry name" value="4Fe4S_Fe-S-bd"/>
</dbReference>
<dbReference type="PANTHER" id="PTHR11615">
    <property type="entry name" value="NITRATE, FORMATE, IRON DEHYDROGENASE"/>
    <property type="match status" value="1"/>
</dbReference>
<dbReference type="Pfam" id="PF12838">
    <property type="entry name" value="Fer4_7"/>
    <property type="match status" value="1"/>
</dbReference>
<comment type="caution">
    <text evidence="7">The sequence shown here is derived from an EMBL/GenBank/DDBJ whole genome shotgun (WGS) entry which is preliminary data.</text>
</comment>
<reference evidence="7 8" key="1">
    <citation type="submission" date="2016-05" db="EMBL/GenBank/DDBJ databases">
        <title>Microbial solvent formation.</title>
        <authorList>
            <person name="Poehlein A."/>
            <person name="Montoya Solano J.D."/>
            <person name="Flitsch S."/>
            <person name="Krabben P."/>
            <person name="Duerre P."/>
            <person name="Daniel R."/>
        </authorList>
    </citation>
    <scope>NUCLEOTIDE SEQUENCE [LARGE SCALE GENOMIC DNA]</scope>
    <source>
        <strain evidence="7 8">L1-8</strain>
    </source>
</reference>
<dbReference type="SMART" id="SM00902">
    <property type="entry name" value="Fe_hyd_SSU"/>
    <property type="match status" value="1"/>
</dbReference>
<dbReference type="InterPro" id="IPR013352">
    <property type="entry name" value="Fe_hydrogenase_subset"/>
</dbReference>
<dbReference type="InterPro" id="IPR050340">
    <property type="entry name" value="Cytosolic_Fe-S_CAF"/>
</dbReference>
<keyword evidence="2" id="KW-0479">Metal-binding</keyword>
<dbReference type="GO" id="GO:0042597">
    <property type="term" value="C:periplasmic space"/>
    <property type="evidence" value="ECO:0007669"/>
    <property type="project" value="InterPro"/>
</dbReference>
<dbReference type="SUPFAM" id="SSF54862">
    <property type="entry name" value="4Fe-4S ferredoxins"/>
    <property type="match status" value="2"/>
</dbReference>
<evidence type="ECO:0000259" key="6">
    <source>
        <dbReference type="PROSITE" id="PS51379"/>
    </source>
</evidence>
<keyword evidence="1" id="KW-0004">4Fe-4S</keyword>
<dbReference type="Gene3D" id="3.30.70.20">
    <property type="match status" value="2"/>
</dbReference>
<sequence length="525" mass="57867">MSKSKKHRVQEDNIIEINKKKCIGCTACAFTCAKETKISVLKAVDNGRRTVDPKQVTFGASGCIYCGQCTLACPTTAINVRNDVSLVKEALNSGKYLILTAAPAVKATLGEEFSLPIGTNVGGKIAPSAKKMGFQNVFDTDFGADMTVIEEGTELIKRIVSKENLPMFTSCCPAWVSYAELFHPEILKNISTSKSPQQMMGASIKTYFADTYNVLPTNIVTVSVKPCTAKKYEAQRDEMGRSGYKDIDIVLTIREYAQLLKEKGINITAIPDESSDPFMGEYTGAAVIFGASGGVMQATLRTVANYLKGDVAEVNNIKFNKIDGYEDIKEAIINLGGQNYKVAIVNGLKEIEKFLSSGKWKEYLFIEVMACPGGCINGGGTPRIEKKSQINEKLCIACGTCIENCPVGAIEYNAQGRAEAQKDKCVGCKLCRNICRAEAIKMQYYDKATNKPLEENYIKLRADVLKNIDKKSKIRISDENENLQNMYKNYMGEADGEKANALLHTNYLDKSSELQNNPRTKRRKH</sequence>
<dbReference type="InterPro" id="IPR017900">
    <property type="entry name" value="4Fe4S_Fe_S_CS"/>
</dbReference>
<dbReference type="Pfam" id="PF14697">
    <property type="entry name" value="Fer4_21"/>
    <property type="match status" value="1"/>
</dbReference>
<dbReference type="EMBL" id="LZYZ01000006">
    <property type="protein sequence ID" value="OOM10450.1"/>
    <property type="molecule type" value="Genomic_DNA"/>
</dbReference>
<dbReference type="Gene3D" id="3.40.950.10">
    <property type="entry name" value="Fe-only Hydrogenase (Larger Subunit), Chain L, domain 3"/>
    <property type="match status" value="1"/>
</dbReference>
<keyword evidence="5" id="KW-0411">Iron-sulfur</keyword>
<dbReference type="Pfam" id="PF02906">
    <property type="entry name" value="Fe_hyd_lg_C"/>
    <property type="match status" value="1"/>
</dbReference>
<dbReference type="NCBIfam" id="TIGR02512">
    <property type="entry name" value="FeFe_hydrog_A"/>
    <property type="match status" value="1"/>
</dbReference>
<dbReference type="Proteomes" id="UP000191154">
    <property type="component" value="Unassembled WGS sequence"/>
</dbReference>
<dbReference type="FunFam" id="3.30.70.20:FF:000035">
    <property type="entry name" value="Iron hydrogenase 1"/>
    <property type="match status" value="1"/>
</dbReference>
<gene>
    <name evidence="7" type="ORF">CLOSAC_30710</name>
</gene>
<protein>
    <submittedName>
        <fullName evidence="7">Iron hydrogenase 1</fullName>
        <ecNumber evidence="7">1.12.7.2</ecNumber>
    </submittedName>
</protein>
<dbReference type="RefSeq" id="WP_077866157.1">
    <property type="nucleotide sequence ID" value="NZ_LZYZ01000006.1"/>
</dbReference>
<dbReference type="PROSITE" id="PS00198">
    <property type="entry name" value="4FE4S_FER_1"/>
    <property type="match status" value="2"/>
</dbReference>
<evidence type="ECO:0000256" key="3">
    <source>
        <dbReference type="ARBA" id="ARBA00022737"/>
    </source>
</evidence>
<accession>A0A1S8N230</accession>
<feature type="domain" description="4Fe-4S ferredoxin-type" evidence="6">
    <location>
        <begin position="13"/>
        <end position="43"/>
    </location>
</feature>
<dbReference type="Gene3D" id="4.10.260.20">
    <property type="entry name" value="Iron hydrogenase, small subunit"/>
    <property type="match status" value="1"/>
</dbReference>
<evidence type="ECO:0000256" key="2">
    <source>
        <dbReference type="ARBA" id="ARBA00022723"/>
    </source>
</evidence>
<organism evidence="7 8">
    <name type="scientific">Clostridium saccharobutylicum</name>
    <dbReference type="NCBI Taxonomy" id="169679"/>
    <lineage>
        <taxon>Bacteria</taxon>
        <taxon>Bacillati</taxon>
        <taxon>Bacillota</taxon>
        <taxon>Clostridia</taxon>
        <taxon>Eubacteriales</taxon>
        <taxon>Clostridiaceae</taxon>
        <taxon>Clostridium</taxon>
    </lineage>
</organism>
<evidence type="ECO:0000313" key="8">
    <source>
        <dbReference type="Proteomes" id="UP000191154"/>
    </source>
</evidence>
<evidence type="ECO:0000256" key="5">
    <source>
        <dbReference type="ARBA" id="ARBA00023014"/>
    </source>
</evidence>
<keyword evidence="7" id="KW-0560">Oxidoreductase</keyword>
<keyword evidence="4" id="KW-0408">Iron</keyword>
<dbReference type="GO" id="GO:0009055">
    <property type="term" value="F:electron transfer activity"/>
    <property type="evidence" value="ECO:0007669"/>
    <property type="project" value="InterPro"/>
</dbReference>
<feature type="domain" description="4Fe-4S ferredoxin-type" evidence="6">
    <location>
        <begin position="416"/>
        <end position="445"/>
    </location>
</feature>
<dbReference type="InterPro" id="IPR004108">
    <property type="entry name" value="Fe_hydrogenase_lsu_C"/>
</dbReference>
<dbReference type="SUPFAM" id="SSF53920">
    <property type="entry name" value="Fe-only hydrogenase"/>
    <property type="match status" value="1"/>
</dbReference>
<feature type="domain" description="4Fe-4S ferredoxin-type" evidence="6">
    <location>
        <begin position="54"/>
        <end position="83"/>
    </location>
</feature>
<dbReference type="Pfam" id="PF02256">
    <property type="entry name" value="Fe_hyd_SSU"/>
    <property type="match status" value="1"/>
</dbReference>
<evidence type="ECO:0000313" key="7">
    <source>
        <dbReference type="EMBL" id="OOM10450.1"/>
    </source>
</evidence>
<dbReference type="Gene3D" id="3.40.50.1780">
    <property type="match status" value="1"/>
</dbReference>
<name>A0A1S8N230_CLOSA</name>
<dbReference type="InterPro" id="IPR003149">
    <property type="entry name" value="Fe_hydrogenase_ssu"/>
</dbReference>
<dbReference type="PROSITE" id="PS51379">
    <property type="entry name" value="4FE4S_FER_2"/>
    <property type="match status" value="4"/>
</dbReference>
<dbReference type="STRING" id="169679.CSACC_21820"/>
<dbReference type="GO" id="GO:0008901">
    <property type="term" value="F:ferredoxin hydrogenase activity"/>
    <property type="evidence" value="ECO:0007669"/>
    <property type="project" value="UniProtKB-EC"/>
</dbReference>
<feature type="domain" description="4Fe-4S ferredoxin-type" evidence="6">
    <location>
        <begin position="386"/>
        <end position="415"/>
    </location>
</feature>
<dbReference type="InterPro" id="IPR009016">
    <property type="entry name" value="Fe_hydrogenase"/>
</dbReference>
<dbReference type="SUPFAM" id="SSF48674">
    <property type="entry name" value="Fe-only hydrogenase smaller subunit"/>
    <property type="match status" value="1"/>
</dbReference>
<dbReference type="EC" id="1.12.7.2" evidence="7"/>
<dbReference type="InterPro" id="IPR036991">
    <property type="entry name" value="Fe_hydrogenase_ssu_sf"/>
</dbReference>
<dbReference type="AlphaFoldDB" id="A0A1S8N230"/>
<proteinExistence type="predicted"/>
<evidence type="ECO:0000256" key="4">
    <source>
        <dbReference type="ARBA" id="ARBA00023004"/>
    </source>
</evidence>